<reference evidence="2 3" key="1">
    <citation type="journal article" date="2022" name="G3 (Bethesda)">
        <title>Whole-genome sequence and methylome profiling of the almond [Prunus dulcis (Mill.) D.A. Webb] cultivar 'Nonpareil'.</title>
        <authorList>
            <person name="D'Amico-Willman K.M."/>
            <person name="Ouma W.Z."/>
            <person name="Meulia T."/>
            <person name="Sideli G.M."/>
            <person name="Gradziel T.M."/>
            <person name="Fresnedo-Ramirez J."/>
        </authorList>
    </citation>
    <scope>NUCLEOTIDE SEQUENCE [LARGE SCALE GENOMIC DNA]</scope>
    <source>
        <strain evidence="2">Clone GOH B32 T37-40</strain>
    </source>
</reference>
<sequence length="113" mass="13011">MCGLARISDSPVCVRTPSFYGVIQEIWDLCYQKFRILVFRCDWIDNTLGLVVNELGFTLIDLSKIGQRYAQFVMACQVKQVFFVDDPMNHSWSVVLSMPNREYNDDIGDDVSC</sequence>
<dbReference type="InterPro" id="IPR025312">
    <property type="entry name" value="DUF4216"/>
</dbReference>
<comment type="caution">
    <text evidence="2">The sequence shown here is derived from an EMBL/GenBank/DDBJ whole genome shotgun (WGS) entry which is preliminary data.</text>
</comment>
<name>A0AAD5F2D7_PRUDU</name>
<evidence type="ECO:0000259" key="1">
    <source>
        <dbReference type="Pfam" id="PF13952"/>
    </source>
</evidence>
<dbReference type="Pfam" id="PF13952">
    <property type="entry name" value="DUF4216"/>
    <property type="match status" value="1"/>
</dbReference>
<protein>
    <recommendedName>
        <fullName evidence="1">DUF4216 domain-containing protein</fullName>
    </recommendedName>
</protein>
<keyword evidence="3" id="KW-1185">Reference proteome</keyword>
<dbReference type="Proteomes" id="UP001054821">
    <property type="component" value="Chromosome 1"/>
</dbReference>
<accession>A0AAD5F2D7</accession>
<dbReference type="PANTHER" id="PTHR48258">
    <property type="entry name" value="DUF4218 DOMAIN-CONTAINING PROTEIN-RELATED"/>
    <property type="match status" value="1"/>
</dbReference>
<feature type="domain" description="DUF4216" evidence="1">
    <location>
        <begin position="28"/>
        <end position="95"/>
    </location>
</feature>
<dbReference type="PANTHER" id="PTHR48258:SF9">
    <property type="entry name" value="OS01G0348150 PROTEIN"/>
    <property type="match status" value="1"/>
</dbReference>
<evidence type="ECO:0000313" key="2">
    <source>
        <dbReference type="EMBL" id="KAI5350705.1"/>
    </source>
</evidence>
<organism evidence="2 3">
    <name type="scientific">Prunus dulcis</name>
    <name type="common">Almond</name>
    <name type="synonym">Amygdalus dulcis</name>
    <dbReference type="NCBI Taxonomy" id="3755"/>
    <lineage>
        <taxon>Eukaryota</taxon>
        <taxon>Viridiplantae</taxon>
        <taxon>Streptophyta</taxon>
        <taxon>Embryophyta</taxon>
        <taxon>Tracheophyta</taxon>
        <taxon>Spermatophyta</taxon>
        <taxon>Magnoliopsida</taxon>
        <taxon>eudicotyledons</taxon>
        <taxon>Gunneridae</taxon>
        <taxon>Pentapetalae</taxon>
        <taxon>rosids</taxon>
        <taxon>fabids</taxon>
        <taxon>Rosales</taxon>
        <taxon>Rosaceae</taxon>
        <taxon>Amygdaloideae</taxon>
        <taxon>Amygdaleae</taxon>
        <taxon>Prunus</taxon>
    </lineage>
</organism>
<proteinExistence type="predicted"/>
<evidence type="ECO:0000313" key="3">
    <source>
        <dbReference type="Proteomes" id="UP001054821"/>
    </source>
</evidence>
<dbReference type="EMBL" id="JAJFAZ020000001">
    <property type="protein sequence ID" value="KAI5350705.1"/>
    <property type="molecule type" value="Genomic_DNA"/>
</dbReference>
<dbReference type="AlphaFoldDB" id="A0AAD5F2D7"/>
<gene>
    <name evidence="2" type="ORF">L3X38_003596</name>
</gene>